<keyword evidence="3 7" id="KW-0812">Transmembrane</keyword>
<feature type="transmembrane region" description="Helical" evidence="7">
    <location>
        <begin position="6"/>
        <end position="24"/>
    </location>
</feature>
<comment type="caution">
    <text evidence="8">The sequence shown here is derived from an EMBL/GenBank/DDBJ whole genome shotgun (WGS) entry which is preliminary data.</text>
</comment>
<organism evidence="8 9">
    <name type="scientific">Gordoniibacillus kamchatkensis</name>
    <dbReference type="NCBI Taxonomy" id="1590651"/>
    <lineage>
        <taxon>Bacteria</taxon>
        <taxon>Bacillati</taxon>
        <taxon>Bacillota</taxon>
        <taxon>Bacilli</taxon>
        <taxon>Bacillales</taxon>
        <taxon>Paenibacillaceae</taxon>
        <taxon>Gordoniibacillus</taxon>
    </lineage>
</organism>
<dbReference type="Proteomes" id="UP000031967">
    <property type="component" value="Unassembled WGS sequence"/>
</dbReference>
<keyword evidence="9" id="KW-1185">Reference proteome</keyword>
<sequence>MTLKVLFFLAIIIGLFFVLIRLLAKRNRSAAFGRPLRSLGGVPLGPNKTLQIVSIGKTLYVVGVGDNVQLLDKIDDERKVAELMELLTGGSGTLPEQLTIGHWLGRLRDRKAAIEEEELPASSFGQVFHQKLQQIASSKKRTQQQFEQKQDEDRYDPS</sequence>
<dbReference type="EMBL" id="JXAK01000041">
    <property type="protein sequence ID" value="KIL39262.1"/>
    <property type="molecule type" value="Genomic_DNA"/>
</dbReference>
<evidence type="ECO:0008006" key="10">
    <source>
        <dbReference type="Google" id="ProtNLM"/>
    </source>
</evidence>
<evidence type="ECO:0000256" key="2">
    <source>
        <dbReference type="ARBA" id="ARBA00022475"/>
    </source>
</evidence>
<evidence type="ECO:0000313" key="9">
    <source>
        <dbReference type="Proteomes" id="UP000031967"/>
    </source>
</evidence>
<feature type="region of interest" description="Disordered" evidence="6">
    <location>
        <begin position="138"/>
        <end position="158"/>
    </location>
</feature>
<proteinExistence type="predicted"/>
<evidence type="ECO:0000256" key="6">
    <source>
        <dbReference type="SAM" id="MobiDB-lite"/>
    </source>
</evidence>
<dbReference type="InterPro" id="IPR022781">
    <property type="entry name" value="Flagellar_biosynth_FliO"/>
</dbReference>
<feature type="compositionally biased region" description="Polar residues" evidence="6">
    <location>
        <begin position="138"/>
        <end position="147"/>
    </location>
</feature>
<feature type="compositionally biased region" description="Basic and acidic residues" evidence="6">
    <location>
        <begin position="148"/>
        <end position="158"/>
    </location>
</feature>
<keyword evidence="4 7" id="KW-1133">Transmembrane helix</keyword>
<evidence type="ECO:0000313" key="8">
    <source>
        <dbReference type="EMBL" id="KIL39262.1"/>
    </source>
</evidence>
<evidence type="ECO:0000256" key="3">
    <source>
        <dbReference type="ARBA" id="ARBA00022692"/>
    </source>
</evidence>
<protein>
    <recommendedName>
        <fullName evidence="10">Flagellar protein</fullName>
    </recommendedName>
</protein>
<evidence type="ECO:0000256" key="5">
    <source>
        <dbReference type="ARBA" id="ARBA00023136"/>
    </source>
</evidence>
<keyword evidence="5 7" id="KW-0472">Membrane</keyword>
<name>A0ABR5AEF3_9BACL</name>
<gene>
    <name evidence="8" type="ORF">SD70_21430</name>
</gene>
<keyword evidence="2" id="KW-1003">Cell membrane</keyword>
<evidence type="ECO:0000256" key="7">
    <source>
        <dbReference type="SAM" id="Phobius"/>
    </source>
</evidence>
<evidence type="ECO:0000256" key="1">
    <source>
        <dbReference type="ARBA" id="ARBA00004236"/>
    </source>
</evidence>
<comment type="subcellular location">
    <subcellularLocation>
        <location evidence="1">Cell membrane</location>
    </subcellularLocation>
</comment>
<accession>A0ABR5AEF3</accession>
<reference evidence="8 9" key="1">
    <citation type="submission" date="2014-12" db="EMBL/GenBank/DDBJ databases">
        <title>Draft genome sequence of Paenibacillus kamchatkensis strain B-2647.</title>
        <authorList>
            <person name="Karlyshev A.V."/>
            <person name="Kudryashova E.B."/>
        </authorList>
    </citation>
    <scope>NUCLEOTIDE SEQUENCE [LARGE SCALE GENOMIC DNA]</scope>
    <source>
        <strain evidence="8 9">VKM B-2647</strain>
    </source>
</reference>
<dbReference type="Pfam" id="PF04347">
    <property type="entry name" value="FliO"/>
    <property type="match status" value="1"/>
</dbReference>
<evidence type="ECO:0000256" key="4">
    <source>
        <dbReference type="ARBA" id="ARBA00022989"/>
    </source>
</evidence>